<reference evidence="18" key="2">
    <citation type="journal article" date="2015" name="Genome Announc.">
        <title>Draft Genome Sequence of Filamentous Marine Cyanobacterium Lyngbya confervoides Strain BDU141951.</title>
        <authorList>
            <person name="Chandrababunaidu M.M."/>
            <person name="Sen D."/>
            <person name="Tripathy S."/>
        </authorList>
    </citation>
    <scope>NUCLEOTIDE SEQUENCE</scope>
    <source>
        <strain evidence="18">BDU141951</strain>
    </source>
</reference>
<dbReference type="Gene3D" id="3.40.1380.20">
    <property type="entry name" value="Pyruvate kinase, C-terminal domain"/>
    <property type="match status" value="1"/>
</dbReference>
<dbReference type="InterPro" id="IPR036918">
    <property type="entry name" value="Pyrv_Knase_C_sf"/>
</dbReference>
<dbReference type="SUPFAM" id="SSF50800">
    <property type="entry name" value="PK beta-barrel domain-like"/>
    <property type="match status" value="1"/>
</dbReference>
<gene>
    <name evidence="18" type="primary">pyk</name>
    <name evidence="18" type="ORF">QQ91_017695</name>
</gene>
<dbReference type="Pfam" id="PF00224">
    <property type="entry name" value="PK"/>
    <property type="match status" value="1"/>
</dbReference>
<evidence type="ECO:0000256" key="8">
    <source>
        <dbReference type="ARBA" id="ARBA00022741"/>
    </source>
</evidence>
<dbReference type="FunFam" id="2.40.33.10:FF:000001">
    <property type="entry name" value="Pyruvate kinase"/>
    <property type="match status" value="1"/>
</dbReference>
<dbReference type="PANTHER" id="PTHR11817">
    <property type="entry name" value="PYRUVATE KINASE"/>
    <property type="match status" value="1"/>
</dbReference>
<dbReference type="GO" id="GO:0030955">
    <property type="term" value="F:potassium ion binding"/>
    <property type="evidence" value="ECO:0007669"/>
    <property type="project" value="UniProtKB-UniRule"/>
</dbReference>
<dbReference type="InterPro" id="IPR001697">
    <property type="entry name" value="Pyr_Knase"/>
</dbReference>
<dbReference type="GO" id="GO:0004743">
    <property type="term" value="F:pyruvate kinase activity"/>
    <property type="evidence" value="ECO:0007669"/>
    <property type="project" value="UniProtKB-UniRule"/>
</dbReference>
<keyword evidence="6 15" id="KW-0808">Transferase</keyword>
<name>A0A0C1V8R6_9CYAN</name>
<keyword evidence="11 15" id="KW-0460">Magnesium</keyword>
<dbReference type="FunFam" id="3.20.20.60:FF:000025">
    <property type="entry name" value="Pyruvate kinase"/>
    <property type="match status" value="1"/>
</dbReference>
<dbReference type="SUPFAM" id="SSF51621">
    <property type="entry name" value="Phosphoenolpyruvate/pyruvate domain"/>
    <property type="match status" value="1"/>
</dbReference>
<dbReference type="GO" id="GO:0005524">
    <property type="term" value="F:ATP binding"/>
    <property type="evidence" value="ECO:0007669"/>
    <property type="project" value="UniProtKB-KW"/>
</dbReference>
<feature type="domain" description="Pyruvate kinase C-terminal" evidence="17">
    <location>
        <begin position="358"/>
        <end position="468"/>
    </location>
</feature>
<comment type="caution">
    <text evidence="18">The sequence shown here is derived from an EMBL/GenBank/DDBJ whole genome shotgun (WGS) entry which is preliminary data.</text>
</comment>
<protein>
    <recommendedName>
        <fullName evidence="5 14">Pyruvate kinase</fullName>
        <ecNumber evidence="5 14">2.7.1.40</ecNumber>
    </recommendedName>
</protein>
<sequence>MKPLLHRTKIVATIGPASSSRDMILAMVKAGMNVARLNFSHGSYEDHTRMIQLLRSVSKELDTPITLLQDLQGPKIRVGQIPGGVIELIEGETLLLVPVGQENGQPNCIGIDYPYLADDAKPGMQVLLDDGMLELQIEAVEAPKVTCRIMQGGPLKSRKGVNLPELSLRLPSMTEKDKEDLRFGVSQGVDWVSLSFVRRGEDILALKALLNEAGAPETPVIAKIEKPQAIANLDEILSVTDGVMVARGDLGVEMKAEKVPLLQKRIIKACNFHSIPVITATQMLESMIEHARPTRAEASDVANAIIDGTDAVMLSGESAVGKFPLRAVQMLARIAIDVEPEISFVNDPPDYNDVTHALSEALNVIDRVLDLQCIVTYTESGYSAMIAAGERPRVPVVAFTPDRDVYHRLNLVWGVKPVLVSEPATTFEEMITLAETYLTQKEMASPGDQVLVMGGIPSNQPQGTNFLKLQTIGQG</sequence>
<accession>A0A0C1V8R6</accession>
<evidence type="ECO:0000256" key="5">
    <source>
        <dbReference type="ARBA" id="ARBA00012142"/>
    </source>
</evidence>
<keyword evidence="13 18" id="KW-0670">Pyruvate</keyword>
<evidence type="ECO:0000256" key="13">
    <source>
        <dbReference type="ARBA" id="ARBA00023317"/>
    </source>
</evidence>
<keyword evidence="8" id="KW-0547">Nucleotide-binding</keyword>
<evidence type="ECO:0000259" key="16">
    <source>
        <dbReference type="Pfam" id="PF00224"/>
    </source>
</evidence>
<dbReference type="GO" id="GO:0000287">
    <property type="term" value="F:magnesium ion binding"/>
    <property type="evidence" value="ECO:0007669"/>
    <property type="project" value="UniProtKB-UniRule"/>
</dbReference>
<evidence type="ECO:0000256" key="11">
    <source>
        <dbReference type="ARBA" id="ARBA00022842"/>
    </source>
</evidence>
<comment type="cofactor">
    <cofactor evidence="2">
        <name>K(+)</name>
        <dbReference type="ChEBI" id="CHEBI:29103"/>
    </cofactor>
</comment>
<dbReference type="InterPro" id="IPR011037">
    <property type="entry name" value="Pyrv_Knase-like_insert_dom_sf"/>
</dbReference>
<evidence type="ECO:0000256" key="15">
    <source>
        <dbReference type="RuleBase" id="RU000504"/>
    </source>
</evidence>
<dbReference type="UniPathway" id="UPA00109">
    <property type="reaction ID" value="UER00188"/>
</dbReference>
<keyword evidence="10" id="KW-0067">ATP-binding</keyword>
<comment type="catalytic activity">
    <reaction evidence="15">
        <text>pyruvate + ATP = phosphoenolpyruvate + ADP + H(+)</text>
        <dbReference type="Rhea" id="RHEA:18157"/>
        <dbReference type="ChEBI" id="CHEBI:15361"/>
        <dbReference type="ChEBI" id="CHEBI:15378"/>
        <dbReference type="ChEBI" id="CHEBI:30616"/>
        <dbReference type="ChEBI" id="CHEBI:58702"/>
        <dbReference type="ChEBI" id="CHEBI:456216"/>
        <dbReference type="EC" id="2.7.1.40"/>
    </reaction>
</comment>
<feature type="domain" description="Pyruvate kinase barrel" evidence="16">
    <location>
        <begin position="6"/>
        <end position="328"/>
    </location>
</feature>
<dbReference type="AlphaFoldDB" id="A0A0C1V8R6"/>
<evidence type="ECO:0000256" key="4">
    <source>
        <dbReference type="ARBA" id="ARBA00008663"/>
    </source>
</evidence>
<evidence type="ECO:0000256" key="12">
    <source>
        <dbReference type="ARBA" id="ARBA00023152"/>
    </source>
</evidence>
<dbReference type="NCBIfam" id="NF004491">
    <property type="entry name" value="PRK05826.1"/>
    <property type="match status" value="1"/>
</dbReference>
<dbReference type="InterPro" id="IPR015795">
    <property type="entry name" value="Pyrv_Knase_C"/>
</dbReference>
<dbReference type="NCBIfam" id="NF004978">
    <property type="entry name" value="PRK06354.1"/>
    <property type="match status" value="1"/>
</dbReference>
<evidence type="ECO:0000256" key="1">
    <source>
        <dbReference type="ARBA" id="ARBA00001946"/>
    </source>
</evidence>
<organism evidence="18">
    <name type="scientific">Lyngbya confervoides BDU141951</name>
    <dbReference type="NCBI Taxonomy" id="1574623"/>
    <lineage>
        <taxon>Bacteria</taxon>
        <taxon>Bacillati</taxon>
        <taxon>Cyanobacteriota</taxon>
        <taxon>Cyanophyceae</taxon>
        <taxon>Oscillatoriophycideae</taxon>
        <taxon>Oscillatoriales</taxon>
        <taxon>Microcoleaceae</taxon>
        <taxon>Lyngbya</taxon>
    </lineage>
</organism>
<evidence type="ECO:0000313" key="18">
    <source>
        <dbReference type="EMBL" id="NEV68934.1"/>
    </source>
</evidence>
<evidence type="ECO:0000256" key="7">
    <source>
        <dbReference type="ARBA" id="ARBA00022723"/>
    </source>
</evidence>
<dbReference type="GO" id="GO:0016301">
    <property type="term" value="F:kinase activity"/>
    <property type="evidence" value="ECO:0007669"/>
    <property type="project" value="UniProtKB-KW"/>
</dbReference>
<comment type="pathway">
    <text evidence="3 15">Carbohydrate degradation; glycolysis; pyruvate from D-glyceraldehyde 3-phosphate: step 5/5.</text>
</comment>
<dbReference type="InterPro" id="IPR015813">
    <property type="entry name" value="Pyrv/PenolPyrv_kinase-like_dom"/>
</dbReference>
<dbReference type="Gene3D" id="3.20.20.60">
    <property type="entry name" value="Phosphoenolpyruvate-binding domains"/>
    <property type="match status" value="1"/>
</dbReference>
<dbReference type="PRINTS" id="PR01050">
    <property type="entry name" value="PYRUVTKNASE"/>
</dbReference>
<dbReference type="EC" id="2.7.1.40" evidence="5 14"/>
<evidence type="ECO:0000256" key="10">
    <source>
        <dbReference type="ARBA" id="ARBA00022840"/>
    </source>
</evidence>
<dbReference type="Pfam" id="PF02887">
    <property type="entry name" value="PK_C"/>
    <property type="match status" value="1"/>
</dbReference>
<comment type="cofactor">
    <cofactor evidence="1">
        <name>Mg(2+)</name>
        <dbReference type="ChEBI" id="CHEBI:18420"/>
    </cofactor>
</comment>
<keyword evidence="9 15" id="KW-0418">Kinase</keyword>
<dbReference type="Gene3D" id="2.40.33.10">
    <property type="entry name" value="PK beta-barrel domain-like"/>
    <property type="match status" value="1"/>
</dbReference>
<dbReference type="InterPro" id="IPR015806">
    <property type="entry name" value="Pyrv_Knase_insert_dom_sf"/>
</dbReference>
<reference evidence="18" key="3">
    <citation type="submission" date="2020-02" db="EMBL/GenBank/DDBJ databases">
        <authorList>
            <person name="Sarangi A.N."/>
            <person name="Ghosh S."/>
            <person name="Mukherjee M."/>
            <person name="Tripathy S."/>
        </authorList>
    </citation>
    <scope>NUCLEOTIDE SEQUENCE</scope>
    <source>
        <strain evidence="18">BDU141951</strain>
    </source>
</reference>
<dbReference type="InterPro" id="IPR040442">
    <property type="entry name" value="Pyrv_kinase-like_dom_sf"/>
</dbReference>
<evidence type="ECO:0000256" key="6">
    <source>
        <dbReference type="ARBA" id="ARBA00022679"/>
    </source>
</evidence>
<proteinExistence type="inferred from homology"/>
<evidence type="ECO:0000256" key="14">
    <source>
        <dbReference type="NCBIfam" id="TIGR01064"/>
    </source>
</evidence>
<keyword evidence="12 15" id="KW-0324">Glycolysis</keyword>
<dbReference type="SUPFAM" id="SSF52935">
    <property type="entry name" value="PK C-terminal domain-like"/>
    <property type="match status" value="1"/>
</dbReference>
<keyword evidence="7" id="KW-0479">Metal-binding</keyword>
<evidence type="ECO:0000256" key="3">
    <source>
        <dbReference type="ARBA" id="ARBA00004997"/>
    </source>
</evidence>
<dbReference type="NCBIfam" id="TIGR01064">
    <property type="entry name" value="pyruv_kin"/>
    <property type="match status" value="1"/>
</dbReference>
<evidence type="ECO:0000259" key="17">
    <source>
        <dbReference type="Pfam" id="PF02887"/>
    </source>
</evidence>
<reference evidence="18" key="1">
    <citation type="submission" date="2014-11" db="EMBL/GenBank/DDBJ databases">
        <authorList>
            <person name="Malar M.C."/>
            <person name="Sen D."/>
            <person name="Tripathy S."/>
        </authorList>
    </citation>
    <scope>NUCLEOTIDE SEQUENCE</scope>
    <source>
        <strain evidence="18">BDU141951</strain>
    </source>
</reference>
<evidence type="ECO:0000256" key="2">
    <source>
        <dbReference type="ARBA" id="ARBA00001958"/>
    </source>
</evidence>
<dbReference type="EMBL" id="JTHE02000003">
    <property type="protein sequence ID" value="NEV68934.1"/>
    <property type="molecule type" value="Genomic_DNA"/>
</dbReference>
<dbReference type="InterPro" id="IPR015793">
    <property type="entry name" value="Pyrv_Knase_brl"/>
</dbReference>
<comment type="similarity">
    <text evidence="4 15">Belongs to the pyruvate kinase family.</text>
</comment>
<evidence type="ECO:0000256" key="9">
    <source>
        <dbReference type="ARBA" id="ARBA00022777"/>
    </source>
</evidence>